<dbReference type="PANTHER" id="PTHR30537:SF35">
    <property type="entry name" value="TRANSCRIPTIONAL REGULATORY PROTEIN"/>
    <property type="match status" value="1"/>
</dbReference>
<proteinExistence type="inferred from homology"/>
<dbReference type="InterPro" id="IPR000847">
    <property type="entry name" value="LysR_HTH_N"/>
</dbReference>
<dbReference type="Pfam" id="PF03466">
    <property type="entry name" value="LysR_substrate"/>
    <property type="match status" value="1"/>
</dbReference>
<evidence type="ECO:0000259" key="5">
    <source>
        <dbReference type="PROSITE" id="PS50931"/>
    </source>
</evidence>
<dbReference type="SUPFAM" id="SSF53850">
    <property type="entry name" value="Periplasmic binding protein-like II"/>
    <property type="match status" value="1"/>
</dbReference>
<dbReference type="Proteomes" id="UP000001812">
    <property type="component" value="Chromosome I"/>
</dbReference>
<evidence type="ECO:0000256" key="4">
    <source>
        <dbReference type="ARBA" id="ARBA00023163"/>
    </source>
</evidence>
<evidence type="ECO:0000256" key="2">
    <source>
        <dbReference type="ARBA" id="ARBA00023015"/>
    </source>
</evidence>
<evidence type="ECO:0000256" key="1">
    <source>
        <dbReference type="ARBA" id="ARBA00009437"/>
    </source>
</evidence>
<keyword evidence="3" id="KW-0238">DNA-binding</keyword>
<accession>A0A0E1W8E7</accession>
<dbReference type="Pfam" id="PF00126">
    <property type="entry name" value="HTH_1"/>
    <property type="match status" value="1"/>
</dbReference>
<dbReference type="PROSITE" id="PS50931">
    <property type="entry name" value="HTH_LYSR"/>
    <property type="match status" value="1"/>
</dbReference>
<sequence>MRRIDLLSALETFVCAVEEGSLSQAARRLAKTPSAVTKAIAGLEATLGVQLLERTTRRLALTESGRLYLATATDVLRRLADGARQLSERDDEPRGLLRVTAAHSFGHAILAPLCAPFAQAFPRVRIELSLSDHYVDIVGEGFDLALRMGNYDLPSQIVKPIGSNRGLLCASPGYLARRGRPTAPADLAQHDCVIYRHPTLANTWTFERGGVRARLEPKGPLVTDDYGLALAAALYGAGVLPCPQWSVVDALEAGRLVPLLVDWRFESASFGEDRICAAYPSSRRGSTKIRRLVERVQARLADSEARVAHVLGDALCADLARR</sequence>
<dbReference type="FunFam" id="1.10.10.10:FF:000001">
    <property type="entry name" value="LysR family transcriptional regulator"/>
    <property type="match status" value="1"/>
</dbReference>
<dbReference type="EMBL" id="CM000832">
    <property type="protein sequence ID" value="EET09520.1"/>
    <property type="molecule type" value="Genomic_DNA"/>
</dbReference>
<dbReference type="InterPro" id="IPR036388">
    <property type="entry name" value="WH-like_DNA-bd_sf"/>
</dbReference>
<dbReference type="Gene3D" id="1.10.10.10">
    <property type="entry name" value="Winged helix-like DNA-binding domain superfamily/Winged helix DNA-binding domain"/>
    <property type="match status" value="1"/>
</dbReference>
<dbReference type="AlphaFoldDB" id="A0A0E1W8E7"/>
<dbReference type="GO" id="GO:0043565">
    <property type="term" value="F:sequence-specific DNA binding"/>
    <property type="evidence" value="ECO:0007669"/>
    <property type="project" value="TreeGrafter"/>
</dbReference>
<protein>
    <submittedName>
        <fullName evidence="6">Transcriptional regulator, LysR family</fullName>
    </submittedName>
</protein>
<dbReference type="CDD" id="cd08422">
    <property type="entry name" value="PBP2_CrgA_like"/>
    <property type="match status" value="1"/>
</dbReference>
<dbReference type="PANTHER" id="PTHR30537">
    <property type="entry name" value="HTH-TYPE TRANSCRIPTIONAL REGULATOR"/>
    <property type="match status" value="1"/>
</dbReference>
<dbReference type="InterPro" id="IPR036390">
    <property type="entry name" value="WH_DNA-bd_sf"/>
</dbReference>
<name>A0A0E1W8E7_BURPE</name>
<reference evidence="6" key="1">
    <citation type="submission" date="2009-05" db="EMBL/GenBank/DDBJ databases">
        <authorList>
            <person name="Harkins D.M."/>
            <person name="DeShazer D."/>
            <person name="Woods D.E."/>
            <person name="Brinkac L.M."/>
            <person name="Brown K.A."/>
            <person name="Hung G.C."/>
            <person name="Tuanyok A."/>
            <person name="Zhang B."/>
            <person name="Nierman W.C."/>
        </authorList>
    </citation>
    <scope>NUCLEOTIDE SEQUENCE [LARGE SCALE GENOMIC DNA]</scope>
    <source>
        <strain evidence="6">1710a</strain>
    </source>
</reference>
<evidence type="ECO:0000256" key="3">
    <source>
        <dbReference type="ARBA" id="ARBA00023125"/>
    </source>
</evidence>
<comment type="similarity">
    <text evidence="1">Belongs to the LysR transcriptional regulatory family.</text>
</comment>
<evidence type="ECO:0000313" key="6">
    <source>
        <dbReference type="EMBL" id="EET09520.1"/>
    </source>
</evidence>
<gene>
    <name evidence="6" type="ORF">BURPS1710A_0393</name>
</gene>
<dbReference type="RefSeq" id="WP_004525840.1">
    <property type="nucleotide sequence ID" value="NZ_CM000832.1"/>
</dbReference>
<dbReference type="GO" id="GO:0003700">
    <property type="term" value="F:DNA-binding transcription factor activity"/>
    <property type="evidence" value="ECO:0007669"/>
    <property type="project" value="InterPro"/>
</dbReference>
<organism evidence="6">
    <name type="scientific">Burkholderia pseudomallei 1710a</name>
    <dbReference type="NCBI Taxonomy" id="320371"/>
    <lineage>
        <taxon>Bacteria</taxon>
        <taxon>Pseudomonadati</taxon>
        <taxon>Pseudomonadota</taxon>
        <taxon>Betaproteobacteria</taxon>
        <taxon>Burkholderiales</taxon>
        <taxon>Burkholderiaceae</taxon>
        <taxon>Burkholderia</taxon>
        <taxon>pseudomallei group</taxon>
    </lineage>
</organism>
<dbReference type="InterPro" id="IPR058163">
    <property type="entry name" value="LysR-type_TF_proteobact-type"/>
</dbReference>
<dbReference type="HOGENOM" id="CLU_039613_16_1_4"/>
<keyword evidence="2" id="KW-0805">Transcription regulation</keyword>
<dbReference type="InterPro" id="IPR005119">
    <property type="entry name" value="LysR_subst-bd"/>
</dbReference>
<keyword evidence="4" id="KW-0804">Transcription</keyword>
<dbReference type="SUPFAM" id="SSF46785">
    <property type="entry name" value="Winged helix' DNA-binding domain"/>
    <property type="match status" value="1"/>
</dbReference>
<feature type="domain" description="HTH lysR-type" evidence="5">
    <location>
        <begin position="5"/>
        <end position="62"/>
    </location>
</feature>
<dbReference type="Gene3D" id="3.40.190.290">
    <property type="match status" value="1"/>
</dbReference>
<dbReference type="GO" id="GO:0006351">
    <property type="term" value="P:DNA-templated transcription"/>
    <property type="evidence" value="ECO:0007669"/>
    <property type="project" value="TreeGrafter"/>
</dbReference>